<feature type="region of interest" description="Disordered" evidence="1">
    <location>
        <begin position="255"/>
        <end position="355"/>
    </location>
</feature>
<evidence type="ECO:0000313" key="3">
    <source>
        <dbReference type="Proteomes" id="UP000828390"/>
    </source>
</evidence>
<feature type="region of interest" description="Disordered" evidence="1">
    <location>
        <begin position="681"/>
        <end position="709"/>
    </location>
</feature>
<keyword evidence="3" id="KW-1185">Reference proteome</keyword>
<gene>
    <name evidence="2" type="ORF">DPMN_088671</name>
</gene>
<accession>A0A9D4KUZ4</accession>
<evidence type="ECO:0000256" key="1">
    <source>
        <dbReference type="SAM" id="MobiDB-lite"/>
    </source>
</evidence>
<dbReference type="SUPFAM" id="SSF63825">
    <property type="entry name" value="YWTD domain"/>
    <property type="match status" value="1"/>
</dbReference>
<feature type="region of interest" description="Disordered" evidence="1">
    <location>
        <begin position="580"/>
        <end position="656"/>
    </location>
</feature>
<feature type="compositionally biased region" description="Basic and acidic residues" evidence="1">
    <location>
        <begin position="216"/>
        <end position="229"/>
    </location>
</feature>
<dbReference type="EMBL" id="JAIWYP010000003">
    <property type="protein sequence ID" value="KAH3846370.1"/>
    <property type="molecule type" value="Genomic_DNA"/>
</dbReference>
<feature type="compositionally biased region" description="Basic residues" evidence="1">
    <location>
        <begin position="581"/>
        <end position="593"/>
    </location>
</feature>
<dbReference type="Gene3D" id="2.120.10.30">
    <property type="entry name" value="TolB, C-terminal domain"/>
    <property type="match status" value="1"/>
</dbReference>
<feature type="compositionally biased region" description="Basic and acidic residues" evidence="1">
    <location>
        <begin position="311"/>
        <end position="330"/>
    </location>
</feature>
<evidence type="ECO:0000313" key="2">
    <source>
        <dbReference type="EMBL" id="KAH3846370.1"/>
    </source>
</evidence>
<feature type="compositionally biased region" description="Polar residues" evidence="1">
    <location>
        <begin position="596"/>
        <end position="609"/>
    </location>
</feature>
<feature type="region of interest" description="Disordered" evidence="1">
    <location>
        <begin position="169"/>
        <end position="193"/>
    </location>
</feature>
<proteinExistence type="predicted"/>
<dbReference type="AlphaFoldDB" id="A0A9D4KUZ4"/>
<comment type="caution">
    <text evidence="2">The sequence shown here is derived from an EMBL/GenBank/DDBJ whole genome shotgun (WGS) entry which is preliminary data.</text>
</comment>
<reference evidence="2" key="1">
    <citation type="journal article" date="2019" name="bioRxiv">
        <title>The Genome of the Zebra Mussel, Dreissena polymorpha: A Resource for Invasive Species Research.</title>
        <authorList>
            <person name="McCartney M.A."/>
            <person name="Auch B."/>
            <person name="Kono T."/>
            <person name="Mallez S."/>
            <person name="Zhang Y."/>
            <person name="Obille A."/>
            <person name="Becker A."/>
            <person name="Abrahante J.E."/>
            <person name="Garbe J."/>
            <person name="Badalamenti J.P."/>
            <person name="Herman A."/>
            <person name="Mangelson H."/>
            <person name="Liachko I."/>
            <person name="Sullivan S."/>
            <person name="Sone E.D."/>
            <person name="Koren S."/>
            <person name="Silverstein K.A.T."/>
            <person name="Beckman K.B."/>
            <person name="Gohl D.M."/>
        </authorList>
    </citation>
    <scope>NUCLEOTIDE SEQUENCE</scope>
    <source>
        <strain evidence="2">Duluth1</strain>
        <tissue evidence="2">Whole animal</tissue>
    </source>
</reference>
<reference evidence="2" key="2">
    <citation type="submission" date="2020-11" db="EMBL/GenBank/DDBJ databases">
        <authorList>
            <person name="McCartney M.A."/>
            <person name="Auch B."/>
            <person name="Kono T."/>
            <person name="Mallez S."/>
            <person name="Becker A."/>
            <person name="Gohl D.M."/>
            <person name="Silverstein K.A.T."/>
            <person name="Koren S."/>
            <person name="Bechman K.B."/>
            <person name="Herman A."/>
            <person name="Abrahante J.E."/>
            <person name="Garbe J."/>
        </authorList>
    </citation>
    <scope>NUCLEOTIDE SEQUENCE</scope>
    <source>
        <strain evidence="2">Duluth1</strain>
        <tissue evidence="2">Whole animal</tissue>
    </source>
</reference>
<dbReference type="InterPro" id="IPR011042">
    <property type="entry name" value="6-blade_b-propeller_TolB-like"/>
</dbReference>
<organism evidence="2 3">
    <name type="scientific">Dreissena polymorpha</name>
    <name type="common">Zebra mussel</name>
    <name type="synonym">Mytilus polymorpha</name>
    <dbReference type="NCBI Taxonomy" id="45954"/>
    <lineage>
        <taxon>Eukaryota</taxon>
        <taxon>Metazoa</taxon>
        <taxon>Spiralia</taxon>
        <taxon>Lophotrochozoa</taxon>
        <taxon>Mollusca</taxon>
        <taxon>Bivalvia</taxon>
        <taxon>Autobranchia</taxon>
        <taxon>Heteroconchia</taxon>
        <taxon>Euheterodonta</taxon>
        <taxon>Imparidentia</taxon>
        <taxon>Neoheterodontei</taxon>
        <taxon>Myida</taxon>
        <taxon>Dreissenoidea</taxon>
        <taxon>Dreissenidae</taxon>
        <taxon>Dreissena</taxon>
    </lineage>
</organism>
<sequence length="975" mass="110061">MPLSIKQISRQVATPSPTQTGDVLNKLLATKDIINRTLLSQHKRASYLANVLIEVEENIRETTEIAVKNIKNDIEKSKRKITPGIKRLQDSLKGLSKSETFIKHDDKGGKNADTKKAKRRIKEAQKLMQDFPSGNVEYSVSTCLADHITQLCNRLMQLSIKITSSKFDYNETPRNYQSDSDSDERTQRMNERSNSANNIYDEIGHYLEDDPYLRPTRKTEIKDQERRPEVPPLLLSHLEPSELSKLNSVHLFSSDSDSDDDFDTGKFMPFNLQPRNRSPLVRQPRIGEIKQHKETRYVREGVRRSRSPKSPKPDNGVREHNSPKQDKPVDNIHGTKFTSKVNRMSGGNHGSLQKPIDNYVETMSSTLDRTKSETRALTFESYSKPTPKRLLPAIPKPADDVTDGVTILPRVICTNTNQDAVVSEEQSNMKTEQHIPVNTNIMPYVDIEEIEFRKTIRTARKEILDKLKRKNRGTPVNETSVSEELKMSDLVSNHSTQNTSQISNFALTLPYSKPTQVTGVPIMSRTISSVSRMNDNGIFKSKLVQVGSSVNNPNDSIVSSNIKKFEATIWNNELVELNNSKLKHSTPPRKNGPHLRSSSEPRSTLSVIKSSAKFLRRPSPLKNNALRPRHDSSGSSTFNDSEKDKTEDSAIGSSSNGSSFLLKSCTENDLNDLVRNESPNSIRKQWSMRRSSSLNTRAQPTPNKTVVSAPQKQGPIYVKCSSFSIPEHESRCHAAAIVILDSGRIVVLDERHFYIHLFDKTFQHVFELKLYDIPRNCQKIDGTRFAVAIPYKRKVSYYSENNASIIFLKDISILCTEWILDISSSLSQMYVLCKKGHVHVISNDGKESSSLNIGISGRLAVDPTGKRIYVIGGRKITRYDMQGQLLSTITDVDTHSLLFMNSRVYVADRNKQKIRPLTDGVDMHDLTEEKIDFPSAMCLSPSGSILLVSYYEESLDSVSTRTITVHKLKQKVTNV</sequence>
<feature type="compositionally biased region" description="Basic and acidic residues" evidence="1">
    <location>
        <begin position="285"/>
        <end position="303"/>
    </location>
</feature>
<protein>
    <submittedName>
        <fullName evidence="2">Uncharacterized protein</fullName>
    </submittedName>
</protein>
<dbReference type="Proteomes" id="UP000828390">
    <property type="component" value="Unassembled WGS sequence"/>
</dbReference>
<name>A0A9D4KUZ4_DREPO</name>
<feature type="region of interest" description="Disordered" evidence="1">
    <location>
        <begin position="216"/>
        <end position="236"/>
    </location>
</feature>
<feature type="compositionally biased region" description="Polar residues" evidence="1">
    <location>
        <begin position="169"/>
        <end position="179"/>
    </location>
</feature>